<accession>A0A9Q0K295</accession>
<feature type="region of interest" description="Disordered" evidence="1">
    <location>
        <begin position="1"/>
        <end position="21"/>
    </location>
</feature>
<organism evidence="2 3">
    <name type="scientific">Protea cynaroides</name>
    <dbReference type="NCBI Taxonomy" id="273540"/>
    <lineage>
        <taxon>Eukaryota</taxon>
        <taxon>Viridiplantae</taxon>
        <taxon>Streptophyta</taxon>
        <taxon>Embryophyta</taxon>
        <taxon>Tracheophyta</taxon>
        <taxon>Spermatophyta</taxon>
        <taxon>Magnoliopsida</taxon>
        <taxon>Proteales</taxon>
        <taxon>Proteaceae</taxon>
        <taxon>Protea</taxon>
    </lineage>
</organism>
<gene>
    <name evidence="2" type="ORF">NE237_021069</name>
</gene>
<dbReference type="EMBL" id="JAMYWD010000009">
    <property type="protein sequence ID" value="KAJ4961159.1"/>
    <property type="molecule type" value="Genomic_DNA"/>
</dbReference>
<feature type="compositionally biased region" description="Basic and acidic residues" evidence="1">
    <location>
        <begin position="1"/>
        <end position="11"/>
    </location>
</feature>
<proteinExistence type="predicted"/>
<protein>
    <submittedName>
        <fullName evidence="2">Uncharacterized protein</fullName>
    </submittedName>
</protein>
<evidence type="ECO:0000256" key="1">
    <source>
        <dbReference type="SAM" id="MobiDB-lite"/>
    </source>
</evidence>
<dbReference type="Proteomes" id="UP001141806">
    <property type="component" value="Unassembled WGS sequence"/>
</dbReference>
<dbReference type="AlphaFoldDB" id="A0A9Q0K295"/>
<evidence type="ECO:0000313" key="2">
    <source>
        <dbReference type="EMBL" id="KAJ4961159.1"/>
    </source>
</evidence>
<comment type="caution">
    <text evidence="2">The sequence shown here is derived from an EMBL/GenBank/DDBJ whole genome shotgun (WGS) entry which is preliminary data.</text>
</comment>
<keyword evidence="3" id="KW-1185">Reference proteome</keyword>
<sequence length="252" mass="28175">MPEHGSSSRKDKPSKKRTISEEEISEYLAKKAQKKVWEKGKKNQLQLELQTATAFTSFVTGHSLERCPSGFLLLSDPSFVRFCLNVFCIIQEETSELFQQISRVYDEDFELLTKQLKKHLVGEPKRWELKELQQLSLEAEQFNEAPCGQRPHKPSSSMKQHGNLEHTLCGSLEASKSFGGYTTSYESCTNKGREEIIKVKAALTSLEAVSLSLSGLLVVRGFPPVPGIGGAACRTWNRAALNVEVLVVSVER</sequence>
<name>A0A9Q0K295_9MAGN</name>
<reference evidence="2" key="1">
    <citation type="journal article" date="2023" name="Plant J.">
        <title>The genome of the king protea, Protea cynaroides.</title>
        <authorList>
            <person name="Chang J."/>
            <person name="Duong T.A."/>
            <person name="Schoeman C."/>
            <person name="Ma X."/>
            <person name="Roodt D."/>
            <person name="Barker N."/>
            <person name="Li Z."/>
            <person name="Van de Peer Y."/>
            <person name="Mizrachi E."/>
        </authorList>
    </citation>
    <scope>NUCLEOTIDE SEQUENCE</scope>
    <source>
        <tissue evidence="2">Young leaves</tissue>
    </source>
</reference>
<evidence type="ECO:0000313" key="3">
    <source>
        <dbReference type="Proteomes" id="UP001141806"/>
    </source>
</evidence>